<organism evidence="10 11">
    <name type="scientific">Candidatus Kapaibacterium thiocyanatum</name>
    <dbReference type="NCBI Taxonomy" id="1895771"/>
    <lineage>
        <taxon>Bacteria</taxon>
        <taxon>Pseudomonadati</taxon>
        <taxon>Candidatus Kapaibacteriota</taxon>
        <taxon>Candidatus Kapaibacteriia</taxon>
        <taxon>Candidatus Kapaibacteriales</taxon>
        <taxon>Candidatus Kapaibacteriaceae</taxon>
        <taxon>Candidatus Kapaibacterium</taxon>
    </lineage>
</organism>
<evidence type="ECO:0000313" key="11">
    <source>
        <dbReference type="Proteomes" id="UP000184233"/>
    </source>
</evidence>
<dbReference type="Proteomes" id="UP000184233">
    <property type="component" value="Unassembled WGS sequence"/>
</dbReference>
<feature type="transmembrane region" description="Helical" evidence="8">
    <location>
        <begin position="297"/>
        <end position="315"/>
    </location>
</feature>
<evidence type="ECO:0000256" key="1">
    <source>
        <dbReference type="ARBA" id="ARBA00004651"/>
    </source>
</evidence>
<evidence type="ECO:0000256" key="8">
    <source>
        <dbReference type="SAM" id="Phobius"/>
    </source>
</evidence>
<keyword evidence="5 8" id="KW-0812">Transmembrane</keyword>
<feature type="transmembrane region" description="Helical" evidence="8">
    <location>
        <begin position="168"/>
        <end position="198"/>
    </location>
</feature>
<evidence type="ECO:0000256" key="4">
    <source>
        <dbReference type="ARBA" id="ARBA00022679"/>
    </source>
</evidence>
<dbReference type="GO" id="GO:0016763">
    <property type="term" value="F:pentosyltransferase activity"/>
    <property type="evidence" value="ECO:0007669"/>
    <property type="project" value="TreeGrafter"/>
</dbReference>
<evidence type="ECO:0000256" key="7">
    <source>
        <dbReference type="ARBA" id="ARBA00023136"/>
    </source>
</evidence>
<dbReference type="InterPro" id="IPR050297">
    <property type="entry name" value="LipidA_mod_glycosyltrf_83"/>
</dbReference>
<dbReference type="Pfam" id="PF13231">
    <property type="entry name" value="PMT_2"/>
    <property type="match status" value="1"/>
</dbReference>
<keyword evidence="6 8" id="KW-1133">Transmembrane helix</keyword>
<dbReference type="PANTHER" id="PTHR33908:SF11">
    <property type="entry name" value="MEMBRANE PROTEIN"/>
    <property type="match status" value="1"/>
</dbReference>
<evidence type="ECO:0000313" key="10">
    <source>
        <dbReference type="EMBL" id="OJX56987.1"/>
    </source>
</evidence>
<reference evidence="10 11" key="1">
    <citation type="submission" date="2016-09" db="EMBL/GenBank/DDBJ databases">
        <title>Genome-resolved meta-omics ties microbial dynamics to process performance in biotechnology for thiocyanate degradation.</title>
        <authorList>
            <person name="Kantor R.S."/>
            <person name="Huddy R.J."/>
            <person name="Iyer R."/>
            <person name="Thomas B.C."/>
            <person name="Brown C.T."/>
            <person name="Anantharaman K."/>
            <person name="Tringe S."/>
            <person name="Hettich R.L."/>
            <person name="Harrison S.T."/>
            <person name="Banfield J.F."/>
        </authorList>
    </citation>
    <scope>NUCLEOTIDE SEQUENCE [LARGE SCALE GENOMIC DNA]</scope>
    <source>
        <strain evidence="10">59-99</strain>
    </source>
</reference>
<feature type="transmembrane region" description="Helical" evidence="8">
    <location>
        <begin position="137"/>
        <end position="156"/>
    </location>
</feature>
<evidence type="ECO:0000259" key="9">
    <source>
        <dbReference type="Pfam" id="PF13231"/>
    </source>
</evidence>
<dbReference type="EMBL" id="MKVH01000024">
    <property type="protein sequence ID" value="OJX56987.1"/>
    <property type="molecule type" value="Genomic_DNA"/>
</dbReference>
<evidence type="ECO:0000256" key="5">
    <source>
        <dbReference type="ARBA" id="ARBA00022692"/>
    </source>
</evidence>
<feature type="transmembrane region" description="Helical" evidence="8">
    <location>
        <begin position="112"/>
        <end position="131"/>
    </location>
</feature>
<dbReference type="AlphaFoldDB" id="A0A1M3KX80"/>
<name>A0A1M3KX80_9BACT</name>
<evidence type="ECO:0000256" key="3">
    <source>
        <dbReference type="ARBA" id="ARBA00022676"/>
    </source>
</evidence>
<dbReference type="InterPro" id="IPR038731">
    <property type="entry name" value="RgtA/B/C-like"/>
</dbReference>
<feature type="transmembrane region" description="Helical" evidence="8">
    <location>
        <begin position="410"/>
        <end position="432"/>
    </location>
</feature>
<keyword evidence="4" id="KW-0808">Transferase</keyword>
<comment type="subcellular location">
    <subcellularLocation>
        <location evidence="1">Cell membrane</location>
        <topology evidence="1">Multi-pass membrane protein</topology>
    </subcellularLocation>
</comment>
<keyword evidence="3" id="KW-0328">Glycosyltransferase</keyword>
<keyword evidence="2" id="KW-1003">Cell membrane</keyword>
<feature type="domain" description="Glycosyltransferase RgtA/B/C/D-like" evidence="9">
    <location>
        <begin position="66"/>
        <end position="223"/>
    </location>
</feature>
<keyword evidence="7 8" id="KW-0472">Membrane</keyword>
<feature type="transmembrane region" description="Helical" evidence="8">
    <location>
        <begin position="85"/>
        <end position="105"/>
    </location>
</feature>
<dbReference type="GO" id="GO:0009103">
    <property type="term" value="P:lipopolysaccharide biosynthetic process"/>
    <property type="evidence" value="ECO:0007669"/>
    <property type="project" value="UniProtKB-ARBA"/>
</dbReference>
<comment type="caution">
    <text evidence="10">The sequence shown here is derived from an EMBL/GenBank/DDBJ whole genome shotgun (WGS) entry which is preliminary data.</text>
</comment>
<dbReference type="STRING" id="1895771.BGO89_10740"/>
<feature type="transmembrane region" description="Helical" evidence="8">
    <location>
        <begin position="349"/>
        <end position="368"/>
    </location>
</feature>
<protein>
    <recommendedName>
        <fullName evidence="9">Glycosyltransferase RgtA/B/C/D-like domain-containing protein</fullName>
    </recommendedName>
</protein>
<evidence type="ECO:0000256" key="6">
    <source>
        <dbReference type="ARBA" id="ARBA00022989"/>
    </source>
</evidence>
<feature type="transmembrane region" description="Helical" evidence="8">
    <location>
        <begin position="380"/>
        <end position="398"/>
    </location>
</feature>
<gene>
    <name evidence="10" type="ORF">BGO89_10740</name>
</gene>
<dbReference type="GO" id="GO:0005886">
    <property type="term" value="C:plasma membrane"/>
    <property type="evidence" value="ECO:0007669"/>
    <property type="project" value="UniProtKB-SubCell"/>
</dbReference>
<sequence>MTARHHTVAAAILALTGLFLLRLAGQEIQPWDEGLYAVRAESIVRYDAWWDQTPHALGGLYSSTPPPMVPWVGAMMIRVMGPTPLAVRLFSALCAGMSLWLIFLIARRFMSFDHAVLAMCMLAGTLPWLLYGRQMMTEVPLMTFVLAAFWAALRMHERKDRGDAWKDGAIFAAVFAAALLTKMVVSLLPLLFLVPYVVDVRKDVKGLAKALWPAVAGILLALPWYLSMVSHYGDQFWLALTVPHMTTAVEGNGRQLGALYYVNQLLVGHALSVVAFVYVMMAVVWRSMLPARTQRGAILAVAWFVAGLLIFSIAATKNPHYTVILVPAVVLVAVYGLERMLTGCVRRMIVAVYGLVSAVTLWSLLSFVRIGMRTMFVDMRVMLVVVFMAALVILPLVLPRRLVDRLSVQGYRTVIYGACAIMILRCVAVVMLGRPDDIEGGKAVAEALKERTAHTFVYLYHRQNAGDAFNPQLAWYTKGWMAGWNEGYTYTPVALNARTADESTLIALIASGKQLVVYYHPGISKEVQASVASTLAIGYVPLEMQTPHYTVFRRLGLGERLAPGSR</sequence>
<feature type="transmembrane region" description="Helical" evidence="8">
    <location>
        <begin position="321"/>
        <end position="337"/>
    </location>
</feature>
<proteinExistence type="predicted"/>
<accession>A0A1M3KX80</accession>
<feature type="transmembrane region" description="Helical" evidence="8">
    <location>
        <begin position="265"/>
        <end position="285"/>
    </location>
</feature>
<evidence type="ECO:0000256" key="2">
    <source>
        <dbReference type="ARBA" id="ARBA00022475"/>
    </source>
</evidence>
<dbReference type="PANTHER" id="PTHR33908">
    <property type="entry name" value="MANNOSYLTRANSFERASE YKCB-RELATED"/>
    <property type="match status" value="1"/>
</dbReference>
<feature type="transmembrane region" description="Helical" evidence="8">
    <location>
        <begin position="210"/>
        <end position="229"/>
    </location>
</feature>